<dbReference type="Proteomes" id="UP001305414">
    <property type="component" value="Unassembled WGS sequence"/>
</dbReference>
<reference evidence="1 2" key="1">
    <citation type="submission" date="2023-10" db="EMBL/GenBank/DDBJ databases">
        <title>Draft genome sequence of Xylaria bambusicola isolate GMP-LS, the root and basal stem rot pathogen of sugarcane in Indonesia.</title>
        <authorList>
            <person name="Selvaraj P."/>
            <person name="Muralishankar V."/>
            <person name="Muruganantham S."/>
            <person name="Sp S."/>
            <person name="Haryani S."/>
            <person name="Lau K.J.X."/>
            <person name="Naqvi N.I."/>
        </authorList>
    </citation>
    <scope>NUCLEOTIDE SEQUENCE [LARGE SCALE GENOMIC DNA]</scope>
    <source>
        <strain evidence="1">GMP-LS</strain>
    </source>
</reference>
<name>A0AAN7YUZ7_9PEZI</name>
<dbReference type="AlphaFoldDB" id="A0AAN7YUZ7"/>
<dbReference type="EMBL" id="JAWHQM010000002">
    <property type="protein sequence ID" value="KAK5625820.1"/>
    <property type="molecule type" value="Genomic_DNA"/>
</dbReference>
<organism evidence="1 2">
    <name type="scientific">Xylaria bambusicola</name>
    <dbReference type="NCBI Taxonomy" id="326684"/>
    <lineage>
        <taxon>Eukaryota</taxon>
        <taxon>Fungi</taxon>
        <taxon>Dikarya</taxon>
        <taxon>Ascomycota</taxon>
        <taxon>Pezizomycotina</taxon>
        <taxon>Sordariomycetes</taxon>
        <taxon>Xylariomycetidae</taxon>
        <taxon>Xylariales</taxon>
        <taxon>Xylariaceae</taxon>
        <taxon>Xylaria</taxon>
    </lineage>
</organism>
<protein>
    <submittedName>
        <fullName evidence="1">Uncharacterized protein</fullName>
    </submittedName>
</protein>
<gene>
    <name evidence="1" type="ORF">RRF57_001536</name>
</gene>
<accession>A0AAN7YUZ7</accession>
<keyword evidence="2" id="KW-1185">Reference proteome</keyword>
<evidence type="ECO:0000313" key="1">
    <source>
        <dbReference type="EMBL" id="KAK5625820.1"/>
    </source>
</evidence>
<comment type="caution">
    <text evidence="1">The sequence shown here is derived from an EMBL/GenBank/DDBJ whole genome shotgun (WGS) entry which is preliminary data.</text>
</comment>
<evidence type="ECO:0000313" key="2">
    <source>
        <dbReference type="Proteomes" id="UP001305414"/>
    </source>
</evidence>
<proteinExistence type="predicted"/>
<sequence>MKTNIKLTVYLTTSIMSEALAKRPGAIKPAGLAGIYDATFTRLILERSEMPFTPSVHQSLLCDLYNVAARPGNDSINELYCDRQETDV</sequence>